<feature type="transmembrane region" description="Helical" evidence="6">
    <location>
        <begin position="12"/>
        <end position="32"/>
    </location>
</feature>
<feature type="domain" description="Na+/H+ antiporter MnhB subunit-related protein" evidence="7">
    <location>
        <begin position="11"/>
        <end position="133"/>
    </location>
</feature>
<evidence type="ECO:0000256" key="5">
    <source>
        <dbReference type="ARBA" id="ARBA00023136"/>
    </source>
</evidence>
<keyword evidence="5 6" id="KW-0472">Membrane</keyword>
<evidence type="ECO:0000313" key="8">
    <source>
        <dbReference type="EMBL" id="VAW31805.1"/>
    </source>
</evidence>
<protein>
    <submittedName>
        <fullName evidence="8">Na(+) H(+) antiporter subunit B</fullName>
    </submittedName>
</protein>
<accession>A0A3B0UL69</accession>
<feature type="transmembrane region" description="Helical" evidence="6">
    <location>
        <begin position="38"/>
        <end position="58"/>
    </location>
</feature>
<dbReference type="InterPro" id="IPR050622">
    <property type="entry name" value="CPA3_antiporter_subunitB"/>
</dbReference>
<keyword evidence="2" id="KW-1003">Cell membrane</keyword>
<sequence>MKKIPTMNSLILTTAIRYLLPLILLFSLFVLLRGHNEPGGGFVGGLIASAAFALYAIAEGVDAARNVLRVTPRTLIATGLATAVLSTLVAPILFGKPFMTGLWSDVTLPIVGKLGTPVFFDLGVFQVIVGVTLLIVFSLAED</sequence>
<keyword evidence="3 6" id="KW-0812">Transmembrane</keyword>
<name>A0A3B0UL69_9ZZZZ</name>
<evidence type="ECO:0000259" key="7">
    <source>
        <dbReference type="Pfam" id="PF04039"/>
    </source>
</evidence>
<evidence type="ECO:0000256" key="1">
    <source>
        <dbReference type="ARBA" id="ARBA00004651"/>
    </source>
</evidence>
<comment type="subcellular location">
    <subcellularLocation>
        <location evidence="1">Cell membrane</location>
        <topology evidence="1">Multi-pass membrane protein</topology>
    </subcellularLocation>
</comment>
<feature type="transmembrane region" description="Helical" evidence="6">
    <location>
        <begin position="70"/>
        <end position="94"/>
    </location>
</feature>
<dbReference type="EMBL" id="UOEU01000289">
    <property type="protein sequence ID" value="VAW31805.1"/>
    <property type="molecule type" value="Genomic_DNA"/>
</dbReference>
<dbReference type="Pfam" id="PF04039">
    <property type="entry name" value="MnhB"/>
    <property type="match status" value="1"/>
</dbReference>
<evidence type="ECO:0000256" key="3">
    <source>
        <dbReference type="ARBA" id="ARBA00022692"/>
    </source>
</evidence>
<gene>
    <name evidence="8" type="ORF">MNBD_CHLOROFLEXI01-4876</name>
</gene>
<evidence type="ECO:0000256" key="2">
    <source>
        <dbReference type="ARBA" id="ARBA00022475"/>
    </source>
</evidence>
<organism evidence="8">
    <name type="scientific">hydrothermal vent metagenome</name>
    <dbReference type="NCBI Taxonomy" id="652676"/>
    <lineage>
        <taxon>unclassified sequences</taxon>
        <taxon>metagenomes</taxon>
        <taxon>ecological metagenomes</taxon>
    </lineage>
</organism>
<evidence type="ECO:0000256" key="6">
    <source>
        <dbReference type="SAM" id="Phobius"/>
    </source>
</evidence>
<dbReference type="GO" id="GO:0005886">
    <property type="term" value="C:plasma membrane"/>
    <property type="evidence" value="ECO:0007669"/>
    <property type="project" value="UniProtKB-SubCell"/>
</dbReference>
<dbReference type="InterPro" id="IPR007182">
    <property type="entry name" value="MnhB"/>
</dbReference>
<feature type="transmembrane region" description="Helical" evidence="6">
    <location>
        <begin position="114"/>
        <end position="140"/>
    </location>
</feature>
<proteinExistence type="predicted"/>
<keyword evidence="4 6" id="KW-1133">Transmembrane helix</keyword>
<dbReference type="NCBIfam" id="NF009163">
    <property type="entry name" value="PRK12509.1"/>
    <property type="match status" value="1"/>
</dbReference>
<dbReference type="PANTHER" id="PTHR33932:SF4">
    <property type="entry name" value="NA(+)_H(+) ANTIPORTER SUBUNIT B"/>
    <property type="match status" value="1"/>
</dbReference>
<dbReference type="PANTHER" id="PTHR33932">
    <property type="entry name" value="NA(+)/H(+) ANTIPORTER SUBUNIT B"/>
    <property type="match status" value="1"/>
</dbReference>
<evidence type="ECO:0000256" key="4">
    <source>
        <dbReference type="ARBA" id="ARBA00022989"/>
    </source>
</evidence>
<reference evidence="8" key="1">
    <citation type="submission" date="2018-06" db="EMBL/GenBank/DDBJ databases">
        <authorList>
            <person name="Zhirakovskaya E."/>
        </authorList>
    </citation>
    <scope>NUCLEOTIDE SEQUENCE</scope>
</reference>
<dbReference type="AlphaFoldDB" id="A0A3B0UL69"/>